<accession>A0A655UHK5</accession>
<proteinExistence type="predicted"/>
<evidence type="ECO:0000313" key="2">
    <source>
        <dbReference type="EMBL" id="CSB50015.1"/>
    </source>
</evidence>
<organism evidence="2 3">
    <name type="scientific">Vibrio cholerae</name>
    <dbReference type="NCBI Taxonomy" id="666"/>
    <lineage>
        <taxon>Bacteria</taxon>
        <taxon>Pseudomonadati</taxon>
        <taxon>Pseudomonadota</taxon>
        <taxon>Gammaproteobacteria</taxon>
        <taxon>Vibrionales</taxon>
        <taxon>Vibrionaceae</taxon>
        <taxon>Vibrio</taxon>
    </lineage>
</organism>
<feature type="compositionally biased region" description="Polar residues" evidence="1">
    <location>
        <begin position="13"/>
        <end position="28"/>
    </location>
</feature>
<dbReference type="Proteomes" id="UP000046067">
    <property type="component" value="Unassembled WGS sequence"/>
</dbReference>
<evidence type="ECO:0000313" key="3">
    <source>
        <dbReference type="Proteomes" id="UP000046067"/>
    </source>
</evidence>
<name>A0A655UHK5_VIBCL</name>
<evidence type="ECO:0000256" key="1">
    <source>
        <dbReference type="SAM" id="MobiDB-lite"/>
    </source>
</evidence>
<sequence>MVEVPISSKETMRNSSPKPSTSLSNRGLSASGVLSRDVNPVPPVIRIAWMVSSAIHCETTARILYISSITICLSASVWPAS</sequence>
<gene>
    <name evidence="2" type="ORF">ERS013201_00025</name>
</gene>
<feature type="region of interest" description="Disordered" evidence="1">
    <location>
        <begin position="1"/>
        <end position="31"/>
    </location>
</feature>
<reference evidence="2 3" key="1">
    <citation type="submission" date="2015-07" db="EMBL/GenBank/DDBJ databases">
        <authorList>
            <consortium name="Pathogen Informatics"/>
        </authorList>
    </citation>
    <scope>NUCLEOTIDE SEQUENCE [LARGE SCALE GENOMIC DNA]</scope>
    <source>
        <strain evidence="2 3">A325</strain>
    </source>
</reference>
<dbReference type="AlphaFoldDB" id="A0A655UHK5"/>
<dbReference type="EMBL" id="CWQJ01000001">
    <property type="protein sequence ID" value="CSB50015.1"/>
    <property type="molecule type" value="Genomic_DNA"/>
</dbReference>
<protein>
    <submittedName>
        <fullName evidence="2">Uncharacterized protein</fullName>
    </submittedName>
</protein>